<dbReference type="PATRIC" id="fig|2198.3.peg.2092"/>
<name>A0A101J1N1_9EURY</name>
<evidence type="ECO:0000256" key="1">
    <source>
        <dbReference type="SAM" id="Phobius"/>
    </source>
</evidence>
<gene>
    <name evidence="2" type="ORF">XE10_0226</name>
</gene>
<dbReference type="Proteomes" id="UP000054598">
    <property type="component" value="Unassembled WGS sequence"/>
</dbReference>
<protein>
    <submittedName>
        <fullName evidence="2">Uncharacterized protein</fullName>
    </submittedName>
</protein>
<accession>A0A101J1N1</accession>
<keyword evidence="1" id="KW-0812">Transmembrane</keyword>
<evidence type="ECO:0000313" key="2">
    <source>
        <dbReference type="EMBL" id="KUL05377.1"/>
    </source>
</evidence>
<dbReference type="AlphaFoldDB" id="A0A101J1N1"/>
<proteinExistence type="predicted"/>
<feature type="transmembrane region" description="Helical" evidence="1">
    <location>
        <begin position="42"/>
        <end position="64"/>
    </location>
</feature>
<reference evidence="3" key="1">
    <citation type="journal article" date="2015" name="MBio">
        <title>Genome-Resolved Metagenomic Analysis Reveals Roles for Candidate Phyla and Other Microbial Community Members in Biogeochemical Transformations in Oil Reservoirs.</title>
        <authorList>
            <person name="Hu P."/>
            <person name="Tom L."/>
            <person name="Singh A."/>
            <person name="Thomas B.C."/>
            <person name="Baker B.J."/>
            <person name="Piceno Y.M."/>
            <person name="Andersen G.L."/>
            <person name="Banfield J.F."/>
        </authorList>
    </citation>
    <scope>NUCLEOTIDE SEQUENCE [LARGE SCALE GENOMIC DNA]</scope>
</reference>
<evidence type="ECO:0000313" key="3">
    <source>
        <dbReference type="Proteomes" id="UP000054598"/>
    </source>
</evidence>
<sequence>MTCRITPSVTLESKEPGFSALLSLVFVGLGQAYNGQFLRGVLFLVGTLFRGLSFAPAGAAIWLYGAYAVARRMNGGTVPYRESSVAAVLLFLPVAPAAVSTLTSGLSWW</sequence>
<comment type="caution">
    <text evidence="2">The sequence shown here is derived from an EMBL/GenBank/DDBJ whole genome shotgun (WGS) entry which is preliminary data.</text>
</comment>
<organism evidence="2 3">
    <name type="scientific">Methanoculleus marisnigri</name>
    <dbReference type="NCBI Taxonomy" id="2198"/>
    <lineage>
        <taxon>Archaea</taxon>
        <taxon>Methanobacteriati</taxon>
        <taxon>Methanobacteriota</taxon>
        <taxon>Stenosarchaea group</taxon>
        <taxon>Methanomicrobia</taxon>
        <taxon>Methanomicrobiales</taxon>
        <taxon>Methanomicrobiaceae</taxon>
        <taxon>Methanoculleus</taxon>
    </lineage>
</organism>
<dbReference type="EMBL" id="LGHE01000014">
    <property type="protein sequence ID" value="KUL05377.1"/>
    <property type="molecule type" value="Genomic_DNA"/>
</dbReference>
<feature type="transmembrane region" description="Helical" evidence="1">
    <location>
        <begin position="85"/>
        <end position="108"/>
    </location>
</feature>
<keyword evidence="1" id="KW-0472">Membrane</keyword>
<keyword evidence="1" id="KW-1133">Transmembrane helix</keyword>